<protein>
    <submittedName>
        <fullName evidence="4">Glycosyl hydrolase family 92-domain-containing protein</fullName>
    </submittedName>
</protein>
<dbReference type="GO" id="GO:0030246">
    <property type="term" value="F:carbohydrate binding"/>
    <property type="evidence" value="ECO:0007669"/>
    <property type="project" value="InterPro"/>
</dbReference>
<organism evidence="4 5">
    <name type="scientific">Aspergillus leporis</name>
    <dbReference type="NCBI Taxonomy" id="41062"/>
    <lineage>
        <taxon>Eukaryota</taxon>
        <taxon>Fungi</taxon>
        <taxon>Dikarya</taxon>
        <taxon>Ascomycota</taxon>
        <taxon>Pezizomycotina</taxon>
        <taxon>Eurotiomycetes</taxon>
        <taxon>Eurotiomycetidae</taxon>
        <taxon>Eurotiales</taxon>
        <taxon>Aspergillaceae</taxon>
        <taxon>Aspergillus</taxon>
        <taxon>Aspergillus subgen. Circumdati</taxon>
    </lineage>
</organism>
<dbReference type="InterPro" id="IPR014718">
    <property type="entry name" value="GH-type_carb-bd"/>
</dbReference>
<name>A0A5N5WYC6_9EURO</name>
<dbReference type="Gene3D" id="1.20.1050.60">
    <property type="entry name" value="alpha-1,2-mannosidase"/>
    <property type="match status" value="1"/>
</dbReference>
<feature type="domain" description="Glycosyl hydrolase family 92" evidence="2">
    <location>
        <begin position="420"/>
        <end position="681"/>
    </location>
</feature>
<sequence>MRLHILTTWLLRATALHCLSPAVVEQEENASSGFDVFSYIDPFIGTSDGGHSFPGATLPFGMAKGVADTDGANQGGFASDARSVTGFSHTHDSGTGGPGSMGSFPIFVHPSCPDDNLTSCAWLKSDRVVGWTQRSPKAQPGFFSISLRMAFSFLDAAPESLNPVVLVDINGLHNSRHNGTTSVNPRTGQFTGTGTFEPSYEIGTYTIHFCADFKRTELRDTGSWIDNEARPGQNTVSLKGKGSGGTFTRFKSPGADGTITVRVGVSFMSITQACSNAETEQPDFDFEGTVAAAKTAWKEKMDVVSLDATGVSTALQTVFWCGIYRTMISPQDYTGENPLWESDEPYYDSFYCIWDSFRGIHQLITLLDPLSQSRMIRSLVDIYRYGGFLPDCRMSLMSWQSAELEHPWIHPNPDANTTTRGLRTRSISRTVGYAYNDFCITQMAKRMGHDKDYKKYMQRATNWKNVFKPNQTSSFRGATFTGFLQPRNADRAWTRQDPMFCGPYLRGKLLALYIDMGGLIAALGGRSKFVSRLSFFHDSGLLNMGNEQAFLPVFLFHYAGRPTLSTERAHSYIPRLFNTTIGGIPGNDDSGAMGSFAVLSMIGLFPVHGQDVYLISPPFFREVNIRNKITGNRATIRNINFDPTYKSVYVQKVTRDGKPWTKNWVGHDFFTDGGTLEITLGSKESNWGYKDPGPTS</sequence>
<feature type="signal peptide" evidence="1">
    <location>
        <begin position="1"/>
        <end position="18"/>
    </location>
</feature>
<evidence type="ECO:0000256" key="1">
    <source>
        <dbReference type="SAM" id="SignalP"/>
    </source>
</evidence>
<dbReference type="GO" id="GO:0006516">
    <property type="term" value="P:glycoprotein catabolic process"/>
    <property type="evidence" value="ECO:0007669"/>
    <property type="project" value="TreeGrafter"/>
</dbReference>
<dbReference type="GO" id="GO:0005829">
    <property type="term" value="C:cytosol"/>
    <property type="evidence" value="ECO:0007669"/>
    <property type="project" value="TreeGrafter"/>
</dbReference>
<reference evidence="4 5" key="1">
    <citation type="submission" date="2019-04" db="EMBL/GenBank/DDBJ databases">
        <title>Friends and foes A comparative genomics study of 23 Aspergillus species from section Flavi.</title>
        <authorList>
            <consortium name="DOE Joint Genome Institute"/>
            <person name="Kjaerbolling I."/>
            <person name="Vesth T."/>
            <person name="Frisvad J.C."/>
            <person name="Nybo J.L."/>
            <person name="Theobald S."/>
            <person name="Kildgaard S."/>
            <person name="Isbrandt T."/>
            <person name="Kuo A."/>
            <person name="Sato A."/>
            <person name="Lyhne E.K."/>
            <person name="Kogle M.E."/>
            <person name="Wiebenga A."/>
            <person name="Kun R.S."/>
            <person name="Lubbers R.J."/>
            <person name="Makela M.R."/>
            <person name="Barry K."/>
            <person name="Chovatia M."/>
            <person name="Clum A."/>
            <person name="Daum C."/>
            <person name="Haridas S."/>
            <person name="He G."/>
            <person name="LaButti K."/>
            <person name="Lipzen A."/>
            <person name="Mondo S."/>
            <person name="Riley R."/>
            <person name="Salamov A."/>
            <person name="Simmons B.A."/>
            <person name="Magnuson J.K."/>
            <person name="Henrissat B."/>
            <person name="Mortensen U.H."/>
            <person name="Larsen T.O."/>
            <person name="Devries R.P."/>
            <person name="Grigoriev I.V."/>
            <person name="Machida M."/>
            <person name="Baker S.E."/>
            <person name="Andersen M.R."/>
        </authorList>
    </citation>
    <scope>NUCLEOTIDE SEQUENCE [LARGE SCALE GENOMIC DNA]</scope>
    <source>
        <strain evidence="4 5">CBS 151.66</strain>
    </source>
</reference>
<dbReference type="PANTHER" id="PTHR12143">
    <property type="entry name" value="PEPTIDE N-GLYCANASE PNGASE -RELATED"/>
    <property type="match status" value="1"/>
</dbReference>
<dbReference type="GO" id="GO:0000224">
    <property type="term" value="F:peptide-N4-(N-acetyl-beta-glucosaminyl)asparagine amidase activity"/>
    <property type="evidence" value="ECO:0007669"/>
    <property type="project" value="TreeGrafter"/>
</dbReference>
<feature type="domain" description="Glycosyl hydrolase family 92 N-terminal" evidence="3">
    <location>
        <begin position="39"/>
        <end position="266"/>
    </location>
</feature>
<evidence type="ECO:0000313" key="5">
    <source>
        <dbReference type="Proteomes" id="UP000326565"/>
    </source>
</evidence>
<dbReference type="SUPFAM" id="SSF48208">
    <property type="entry name" value="Six-hairpin glycosidases"/>
    <property type="match status" value="1"/>
</dbReference>
<dbReference type="Pfam" id="PF17678">
    <property type="entry name" value="Glyco_hydro_92N"/>
    <property type="match status" value="1"/>
</dbReference>
<feature type="chain" id="PRO_5024789225" evidence="1">
    <location>
        <begin position="19"/>
        <end position="696"/>
    </location>
</feature>
<accession>A0A5N5WYC6</accession>
<keyword evidence="1" id="KW-0732">Signal</keyword>
<dbReference type="FunFam" id="3.30.2080.10:FF:000001">
    <property type="entry name" value="Alpha-1,2-mannosidase subfamily"/>
    <property type="match status" value="1"/>
</dbReference>
<dbReference type="InterPro" id="IPR050883">
    <property type="entry name" value="PNGase"/>
</dbReference>
<dbReference type="EMBL" id="ML732224">
    <property type="protein sequence ID" value="KAB8073563.1"/>
    <property type="molecule type" value="Genomic_DNA"/>
</dbReference>
<dbReference type="InterPro" id="IPR008928">
    <property type="entry name" value="6-hairpin_glycosidase_sf"/>
</dbReference>
<dbReference type="Gene3D" id="1.20.1610.10">
    <property type="entry name" value="alpha-1,2-mannosidases domains"/>
    <property type="match status" value="1"/>
</dbReference>
<evidence type="ECO:0000259" key="3">
    <source>
        <dbReference type="Pfam" id="PF17678"/>
    </source>
</evidence>
<dbReference type="GO" id="GO:0005634">
    <property type="term" value="C:nucleus"/>
    <property type="evidence" value="ECO:0007669"/>
    <property type="project" value="TreeGrafter"/>
</dbReference>
<dbReference type="GO" id="GO:0005975">
    <property type="term" value="P:carbohydrate metabolic process"/>
    <property type="evidence" value="ECO:0007669"/>
    <property type="project" value="InterPro"/>
</dbReference>
<gene>
    <name evidence="4" type="ORF">BDV29DRAFT_201742</name>
</gene>
<evidence type="ECO:0000259" key="2">
    <source>
        <dbReference type="Pfam" id="PF07971"/>
    </source>
</evidence>
<dbReference type="PANTHER" id="PTHR12143:SF42">
    <property type="entry name" value="PUTATIVE SUBFAMILY (AFU_ORTHOLOGUE AFUA_6G13760)-RELATED"/>
    <property type="match status" value="1"/>
</dbReference>
<dbReference type="Pfam" id="PF07971">
    <property type="entry name" value="Glyco_hydro_92"/>
    <property type="match status" value="2"/>
</dbReference>
<proteinExistence type="predicted"/>
<evidence type="ECO:0000313" key="4">
    <source>
        <dbReference type="EMBL" id="KAB8073563.1"/>
    </source>
</evidence>
<dbReference type="Proteomes" id="UP000326565">
    <property type="component" value="Unassembled WGS sequence"/>
</dbReference>
<dbReference type="OrthoDB" id="449263at2759"/>
<dbReference type="AlphaFoldDB" id="A0A5N5WYC6"/>
<dbReference type="InterPro" id="IPR012939">
    <property type="entry name" value="Glyco_hydro_92"/>
</dbReference>
<dbReference type="Gene3D" id="2.70.98.10">
    <property type="match status" value="1"/>
</dbReference>
<keyword evidence="4" id="KW-0378">Hydrolase</keyword>
<dbReference type="Gene3D" id="3.30.2080.10">
    <property type="entry name" value="GH92 mannosidase domain"/>
    <property type="match status" value="1"/>
</dbReference>
<dbReference type="InterPro" id="IPR041371">
    <property type="entry name" value="GH92_N"/>
</dbReference>
<feature type="domain" description="Glycosyl hydrolase family 92" evidence="2">
    <location>
        <begin position="272"/>
        <end position="396"/>
    </location>
</feature>
<keyword evidence="5" id="KW-1185">Reference proteome</keyword>